<dbReference type="InterPro" id="IPR003509">
    <property type="entry name" value="UPF0102_YraN-like"/>
</dbReference>
<comment type="caution">
    <text evidence="3">The sequence shown here is derived from an EMBL/GenBank/DDBJ whole genome shotgun (WGS) entry which is preliminary data.</text>
</comment>
<evidence type="ECO:0000256" key="2">
    <source>
        <dbReference type="HAMAP-Rule" id="MF_00048"/>
    </source>
</evidence>
<evidence type="ECO:0000313" key="4">
    <source>
        <dbReference type="Proteomes" id="UP000305202"/>
    </source>
</evidence>
<evidence type="ECO:0000256" key="1">
    <source>
        <dbReference type="ARBA" id="ARBA00006738"/>
    </source>
</evidence>
<dbReference type="CDD" id="cd20736">
    <property type="entry name" value="PoNe_Nuclease"/>
    <property type="match status" value="1"/>
</dbReference>
<accession>A0ABY2SNR3</accession>
<dbReference type="NCBIfam" id="NF009150">
    <property type="entry name" value="PRK12497.1-3"/>
    <property type="match status" value="1"/>
</dbReference>
<dbReference type="Proteomes" id="UP000305202">
    <property type="component" value="Unassembled WGS sequence"/>
</dbReference>
<dbReference type="EMBL" id="SZPQ01000009">
    <property type="protein sequence ID" value="TKI06929.1"/>
    <property type="molecule type" value="Genomic_DNA"/>
</dbReference>
<dbReference type="Gene3D" id="3.40.1350.10">
    <property type="match status" value="1"/>
</dbReference>
<dbReference type="HAMAP" id="MF_00048">
    <property type="entry name" value="UPF0102"/>
    <property type="match status" value="1"/>
</dbReference>
<reference evidence="3 4" key="1">
    <citation type="submission" date="2019-04" db="EMBL/GenBank/DDBJ databases">
        <authorList>
            <person name="Li M."/>
            <person name="Gao C."/>
        </authorList>
    </citation>
    <scope>NUCLEOTIDE SEQUENCE [LARGE SCALE GENOMIC DNA]</scope>
    <source>
        <strain evidence="3 4">BGMRC 2031</strain>
    </source>
</reference>
<dbReference type="InterPro" id="IPR011335">
    <property type="entry name" value="Restrct_endonuc-II-like"/>
</dbReference>
<protein>
    <recommendedName>
        <fullName evidence="2">UPF0102 protein FCN80_08220</fullName>
    </recommendedName>
</protein>
<dbReference type="SUPFAM" id="SSF52980">
    <property type="entry name" value="Restriction endonuclease-like"/>
    <property type="match status" value="1"/>
</dbReference>
<organism evidence="3 4">
    <name type="scientific">Martelella alba</name>
    <dbReference type="NCBI Taxonomy" id="2590451"/>
    <lineage>
        <taxon>Bacteria</taxon>
        <taxon>Pseudomonadati</taxon>
        <taxon>Pseudomonadota</taxon>
        <taxon>Alphaproteobacteria</taxon>
        <taxon>Hyphomicrobiales</taxon>
        <taxon>Aurantimonadaceae</taxon>
        <taxon>Martelella</taxon>
    </lineage>
</organism>
<name>A0ABY2SNR3_9HYPH</name>
<keyword evidence="4" id="KW-1185">Reference proteome</keyword>
<dbReference type="RefSeq" id="WP_136989675.1">
    <property type="nucleotide sequence ID" value="NZ_SZPQ01000009.1"/>
</dbReference>
<sequence>MAEISTRTTGAGVLSRRQSGALAEAHARRYLEQAGLRFVAANMQVRGGEIDLIMQDDCAWVFVEVRYRRNGDFGDAAESITPRKQRRLLRAAAIWLLRQGGSFDTSACRFDVLAITRHRIEWVQDAFGASG</sequence>
<comment type="similarity">
    <text evidence="1 2">Belongs to the UPF0102 family.</text>
</comment>
<evidence type="ECO:0000313" key="3">
    <source>
        <dbReference type="EMBL" id="TKI06929.1"/>
    </source>
</evidence>
<dbReference type="PANTHER" id="PTHR34039:SF1">
    <property type="entry name" value="UPF0102 PROTEIN YRAN"/>
    <property type="match status" value="1"/>
</dbReference>
<proteinExistence type="inferred from homology"/>
<dbReference type="NCBIfam" id="TIGR00252">
    <property type="entry name" value="YraN family protein"/>
    <property type="match status" value="1"/>
</dbReference>
<dbReference type="PANTHER" id="PTHR34039">
    <property type="entry name" value="UPF0102 PROTEIN YRAN"/>
    <property type="match status" value="1"/>
</dbReference>
<gene>
    <name evidence="3" type="ORF">FCN80_08220</name>
</gene>
<dbReference type="Pfam" id="PF02021">
    <property type="entry name" value="UPF0102"/>
    <property type="match status" value="1"/>
</dbReference>
<dbReference type="InterPro" id="IPR011856">
    <property type="entry name" value="tRNA_endonuc-like_dom_sf"/>
</dbReference>